<feature type="transmembrane region" description="Helical" evidence="2">
    <location>
        <begin position="320"/>
        <end position="344"/>
    </location>
</feature>
<keyword evidence="3" id="KW-0732">Signal</keyword>
<feature type="compositionally biased region" description="Pro residues" evidence="1">
    <location>
        <begin position="237"/>
        <end position="247"/>
    </location>
</feature>
<dbReference type="Proteomes" id="UP000054166">
    <property type="component" value="Unassembled WGS sequence"/>
</dbReference>
<feature type="chain" id="PRO_5002164157" description="Vacuolar sorting protein Vps3844 C-terminal domain-containing protein" evidence="3">
    <location>
        <begin position="17"/>
        <end position="363"/>
    </location>
</feature>
<feature type="region of interest" description="Disordered" evidence="1">
    <location>
        <begin position="227"/>
        <end position="247"/>
    </location>
</feature>
<keyword evidence="6" id="KW-1185">Reference proteome</keyword>
<accession>A0A0C3F7Y7</accession>
<dbReference type="AlphaFoldDB" id="A0A0C3F7Y7"/>
<dbReference type="STRING" id="765440.A0A0C3F7Y7"/>
<evidence type="ECO:0000256" key="3">
    <source>
        <dbReference type="SAM" id="SignalP"/>
    </source>
</evidence>
<dbReference type="HOGENOM" id="CLU_754738_0_0_1"/>
<evidence type="ECO:0000256" key="1">
    <source>
        <dbReference type="SAM" id="MobiDB-lite"/>
    </source>
</evidence>
<evidence type="ECO:0000313" key="5">
    <source>
        <dbReference type="EMBL" id="KIM76001.1"/>
    </source>
</evidence>
<dbReference type="Pfam" id="PF12955">
    <property type="entry name" value="Vps3844_C"/>
    <property type="match status" value="1"/>
</dbReference>
<keyword evidence="2" id="KW-1133">Transmembrane helix</keyword>
<dbReference type="GO" id="GO:0005783">
    <property type="term" value="C:endoplasmic reticulum"/>
    <property type="evidence" value="ECO:0007669"/>
    <property type="project" value="TreeGrafter"/>
</dbReference>
<dbReference type="InterPro" id="IPR053065">
    <property type="entry name" value="Archenteron_Induction-Rel"/>
</dbReference>
<dbReference type="EMBL" id="KN833040">
    <property type="protein sequence ID" value="KIM76001.1"/>
    <property type="molecule type" value="Genomic_DNA"/>
</dbReference>
<gene>
    <name evidence="5" type="ORF">PILCRDRAFT_826855</name>
</gene>
<dbReference type="InterPro" id="IPR024382">
    <property type="entry name" value="Vps3844_C"/>
</dbReference>
<name>A0A0C3F7Y7_PILCF</name>
<feature type="domain" description="Vacuolar sorting protein Vps3844 C-terminal" evidence="4">
    <location>
        <begin position="258"/>
        <end position="354"/>
    </location>
</feature>
<keyword evidence="2" id="KW-0812">Transmembrane</keyword>
<proteinExistence type="predicted"/>
<dbReference type="PANTHER" id="PTHR36853">
    <property type="entry name" value="EXPRESSED PROTEIN"/>
    <property type="match status" value="1"/>
</dbReference>
<reference evidence="5 6" key="1">
    <citation type="submission" date="2014-04" db="EMBL/GenBank/DDBJ databases">
        <authorList>
            <consortium name="DOE Joint Genome Institute"/>
            <person name="Kuo A."/>
            <person name="Tarkka M."/>
            <person name="Buscot F."/>
            <person name="Kohler A."/>
            <person name="Nagy L.G."/>
            <person name="Floudas D."/>
            <person name="Copeland A."/>
            <person name="Barry K.W."/>
            <person name="Cichocki N."/>
            <person name="Veneault-Fourrey C."/>
            <person name="LaButti K."/>
            <person name="Lindquist E.A."/>
            <person name="Lipzen A."/>
            <person name="Lundell T."/>
            <person name="Morin E."/>
            <person name="Murat C."/>
            <person name="Sun H."/>
            <person name="Tunlid A."/>
            <person name="Henrissat B."/>
            <person name="Grigoriev I.V."/>
            <person name="Hibbett D.S."/>
            <person name="Martin F."/>
            <person name="Nordberg H.P."/>
            <person name="Cantor M.N."/>
            <person name="Hua S.X."/>
        </authorList>
    </citation>
    <scope>NUCLEOTIDE SEQUENCE [LARGE SCALE GENOMIC DNA]</scope>
    <source>
        <strain evidence="5 6">F 1598</strain>
    </source>
</reference>
<evidence type="ECO:0000259" key="4">
    <source>
        <dbReference type="Pfam" id="PF12955"/>
    </source>
</evidence>
<feature type="signal peptide" evidence="3">
    <location>
        <begin position="1"/>
        <end position="16"/>
    </location>
</feature>
<dbReference type="PANTHER" id="PTHR36853:SF1">
    <property type="entry name" value="DUF3844 DOMAIN-CONTAINING PROTEIN"/>
    <property type="match status" value="1"/>
</dbReference>
<evidence type="ECO:0000313" key="6">
    <source>
        <dbReference type="Proteomes" id="UP000054166"/>
    </source>
</evidence>
<dbReference type="OrthoDB" id="5583277at2759"/>
<protein>
    <recommendedName>
        <fullName evidence="4">Vacuolar sorting protein Vps3844 C-terminal domain-containing protein</fullName>
    </recommendedName>
</protein>
<feature type="compositionally biased region" description="Low complexity" evidence="1">
    <location>
        <begin position="227"/>
        <end position="236"/>
    </location>
</feature>
<reference evidence="6" key="2">
    <citation type="submission" date="2015-01" db="EMBL/GenBank/DDBJ databases">
        <title>Evolutionary Origins and Diversification of the Mycorrhizal Mutualists.</title>
        <authorList>
            <consortium name="DOE Joint Genome Institute"/>
            <consortium name="Mycorrhizal Genomics Consortium"/>
            <person name="Kohler A."/>
            <person name="Kuo A."/>
            <person name="Nagy L.G."/>
            <person name="Floudas D."/>
            <person name="Copeland A."/>
            <person name="Barry K.W."/>
            <person name="Cichocki N."/>
            <person name="Veneault-Fourrey C."/>
            <person name="LaButti K."/>
            <person name="Lindquist E.A."/>
            <person name="Lipzen A."/>
            <person name="Lundell T."/>
            <person name="Morin E."/>
            <person name="Murat C."/>
            <person name="Riley R."/>
            <person name="Ohm R."/>
            <person name="Sun H."/>
            <person name="Tunlid A."/>
            <person name="Henrissat B."/>
            <person name="Grigoriev I.V."/>
            <person name="Hibbett D.S."/>
            <person name="Martin F."/>
        </authorList>
    </citation>
    <scope>NUCLEOTIDE SEQUENCE [LARGE SCALE GENOMIC DNA]</scope>
    <source>
        <strain evidence="6">F 1598</strain>
    </source>
</reference>
<sequence>MRGASVCLLLAGLSQAVQVYLNPQPAVPSTLSPSHASFVLSRHLGLEFLESAGDDLHGELWNEQPFVGQGSRSGLLLTIDEVDARDIIPPSMKASFSLSDSTSVPSLSSLILTYLHRARHAYSSIYSEPSHTSQGIPRFLDIFAVSSPATETFISETSALSEFLDADEASTDKFAAFELKGLSHIAETYGCSSEQYQLAARTTRAVLQSALSKSNINLALLTSSASTSRSKRLAQPPQSPLPPPSPIPQQPISGVSTCFLSENVCTNSTNSCTGRGVCLQASKAGKTCFVCACNKTTTSNGKTQTWVGDACERKDISGPFVLLAGSSIVLVLLIAGSISLLAGIGDENLPSTLTGGAVGVKKE</sequence>
<organism evidence="5 6">
    <name type="scientific">Piloderma croceum (strain F 1598)</name>
    <dbReference type="NCBI Taxonomy" id="765440"/>
    <lineage>
        <taxon>Eukaryota</taxon>
        <taxon>Fungi</taxon>
        <taxon>Dikarya</taxon>
        <taxon>Basidiomycota</taxon>
        <taxon>Agaricomycotina</taxon>
        <taxon>Agaricomycetes</taxon>
        <taxon>Agaricomycetidae</taxon>
        <taxon>Atheliales</taxon>
        <taxon>Atheliaceae</taxon>
        <taxon>Piloderma</taxon>
    </lineage>
</organism>
<dbReference type="InParanoid" id="A0A0C3F7Y7"/>
<keyword evidence="2" id="KW-0472">Membrane</keyword>
<evidence type="ECO:0000256" key="2">
    <source>
        <dbReference type="SAM" id="Phobius"/>
    </source>
</evidence>